<dbReference type="AlphaFoldDB" id="A0A370N790"/>
<gene>
    <name evidence="1" type="ORF">DLM46_16760</name>
</gene>
<dbReference type="OrthoDB" id="9105893at2"/>
<dbReference type="InterPro" id="IPR036692">
    <property type="entry name" value="Shew3726-like_sf"/>
</dbReference>
<proteinExistence type="predicted"/>
<protein>
    <recommendedName>
        <fullName evidence="3">DUF1488 domain-containing protein</fullName>
    </recommendedName>
</protein>
<dbReference type="EMBL" id="QHKS01000010">
    <property type="protein sequence ID" value="RDK01474.1"/>
    <property type="molecule type" value="Genomic_DNA"/>
</dbReference>
<evidence type="ECO:0008006" key="3">
    <source>
        <dbReference type="Google" id="ProtNLM"/>
    </source>
</evidence>
<organism evidence="1 2">
    <name type="scientific">Paraburkholderia lacunae</name>
    <dbReference type="NCBI Taxonomy" id="2211104"/>
    <lineage>
        <taxon>Bacteria</taxon>
        <taxon>Pseudomonadati</taxon>
        <taxon>Pseudomonadota</taxon>
        <taxon>Betaproteobacteria</taxon>
        <taxon>Burkholderiales</taxon>
        <taxon>Burkholderiaceae</taxon>
        <taxon>Paraburkholderia</taxon>
    </lineage>
</organism>
<reference evidence="2" key="1">
    <citation type="submission" date="2018-05" db="EMBL/GenBank/DDBJ databases">
        <authorList>
            <person name="Feng T."/>
        </authorList>
    </citation>
    <scope>NUCLEOTIDE SEQUENCE [LARGE SCALE GENOMIC DNA]</scope>
    <source>
        <strain evidence="2">S27</strain>
    </source>
</reference>
<comment type="caution">
    <text evidence="1">The sequence shown here is derived from an EMBL/GenBank/DDBJ whole genome shotgun (WGS) entry which is preliminary data.</text>
</comment>
<evidence type="ECO:0000313" key="2">
    <source>
        <dbReference type="Proteomes" id="UP000254875"/>
    </source>
</evidence>
<name>A0A370N790_9BURK</name>
<dbReference type="Pfam" id="PF07369">
    <property type="entry name" value="DUF1488"/>
    <property type="match status" value="1"/>
</dbReference>
<sequence length="89" mass="9864">MVSTLIIEASVSPDGKLVVFIAFARERAVQCSITREVLEQYFWAPIGASDARLLKAYMDGQKRIAAAVERKMLKAPHEPVRLGAADFSR</sequence>
<dbReference type="SUPFAM" id="SSF160272">
    <property type="entry name" value="Shew3726-like"/>
    <property type="match status" value="1"/>
</dbReference>
<dbReference type="Proteomes" id="UP000254875">
    <property type="component" value="Unassembled WGS sequence"/>
</dbReference>
<accession>A0A370N790</accession>
<dbReference type="InterPro" id="IPR009962">
    <property type="entry name" value="DUF1488"/>
</dbReference>
<keyword evidence="2" id="KW-1185">Reference proteome</keyword>
<evidence type="ECO:0000313" key="1">
    <source>
        <dbReference type="EMBL" id="RDK01474.1"/>
    </source>
</evidence>
<dbReference type="RefSeq" id="WP_115102047.1">
    <property type="nucleotide sequence ID" value="NZ_QHKS01000010.1"/>
</dbReference>